<dbReference type="Proteomes" id="UP001337655">
    <property type="component" value="Unassembled WGS sequence"/>
</dbReference>
<dbReference type="RefSeq" id="XP_064654791.1">
    <property type="nucleotide sequence ID" value="XM_064806975.1"/>
</dbReference>
<sequence>MAFPTAPIVAQTSRLYSQRAGPSKGSALGVAFIMGYCCVAFSAPFAGAAVVSQRIVEDKRYAKLRPLSFRDCLPGSNLDDYAGVIRR</sequence>
<accession>A0AAV9P104</accession>
<reference evidence="2 3" key="1">
    <citation type="submission" date="2023-08" db="EMBL/GenBank/DDBJ databases">
        <title>Black Yeasts Isolated from many extreme environments.</title>
        <authorList>
            <person name="Coleine C."/>
            <person name="Stajich J.E."/>
            <person name="Selbmann L."/>
        </authorList>
    </citation>
    <scope>NUCLEOTIDE SEQUENCE [LARGE SCALE GENOMIC DNA]</scope>
    <source>
        <strain evidence="2 3">CCFEE 5935</strain>
    </source>
</reference>
<dbReference type="GeneID" id="89931079"/>
<organism evidence="2 3">
    <name type="scientific">Saxophila tyrrhenica</name>
    <dbReference type="NCBI Taxonomy" id="1690608"/>
    <lineage>
        <taxon>Eukaryota</taxon>
        <taxon>Fungi</taxon>
        <taxon>Dikarya</taxon>
        <taxon>Ascomycota</taxon>
        <taxon>Pezizomycotina</taxon>
        <taxon>Dothideomycetes</taxon>
        <taxon>Dothideomycetidae</taxon>
        <taxon>Mycosphaerellales</taxon>
        <taxon>Extremaceae</taxon>
        <taxon>Saxophila</taxon>
    </lineage>
</organism>
<evidence type="ECO:0000313" key="2">
    <source>
        <dbReference type="EMBL" id="KAK5164543.1"/>
    </source>
</evidence>
<dbReference type="EMBL" id="JAVRRT010000019">
    <property type="protein sequence ID" value="KAK5164543.1"/>
    <property type="molecule type" value="Genomic_DNA"/>
</dbReference>
<keyword evidence="1" id="KW-0472">Membrane</keyword>
<name>A0AAV9P104_9PEZI</name>
<evidence type="ECO:0000256" key="1">
    <source>
        <dbReference type="SAM" id="Phobius"/>
    </source>
</evidence>
<keyword evidence="3" id="KW-1185">Reference proteome</keyword>
<proteinExistence type="predicted"/>
<comment type="caution">
    <text evidence="2">The sequence shown here is derived from an EMBL/GenBank/DDBJ whole genome shotgun (WGS) entry which is preliminary data.</text>
</comment>
<feature type="transmembrane region" description="Helical" evidence="1">
    <location>
        <begin position="27"/>
        <end position="51"/>
    </location>
</feature>
<dbReference type="AlphaFoldDB" id="A0AAV9P104"/>
<keyword evidence="1" id="KW-0812">Transmembrane</keyword>
<protein>
    <submittedName>
        <fullName evidence="2">Uncharacterized protein</fullName>
    </submittedName>
</protein>
<keyword evidence="1" id="KW-1133">Transmembrane helix</keyword>
<gene>
    <name evidence="2" type="ORF">LTR77_009749</name>
</gene>
<evidence type="ECO:0000313" key="3">
    <source>
        <dbReference type="Proteomes" id="UP001337655"/>
    </source>
</evidence>